<name>A0A653F6G0_MYCKA</name>
<feature type="region of interest" description="Disordered" evidence="1">
    <location>
        <begin position="180"/>
        <end position="234"/>
    </location>
</feature>
<sequence length="234" mass="25457">MVKVLGVQRESEGVVVRVIGVQHNAPGGKGPCCGHAGEAGKHEGMTGAARTNHPNESSLVVADDQLLVVSPVKMRQLQQALWAAAKQSKGRRFHALYGPIHRHDVLWEAWERVRKNRGVAGVDRLTLVAVEDWRWRLGAARPATSGGGRLTMRCLRALRIFQPMPAVGSPDLPVAPQLLSGLPGKNERPHPFSAARMSGTPSIIMSPDSSVDPDKAGRRHAQRRLPHRRHGGSR</sequence>
<feature type="compositionally biased region" description="Basic residues" evidence="1">
    <location>
        <begin position="217"/>
        <end position="234"/>
    </location>
</feature>
<feature type="compositionally biased region" description="Polar residues" evidence="1">
    <location>
        <begin position="199"/>
        <end position="209"/>
    </location>
</feature>
<reference evidence="2" key="1">
    <citation type="submission" date="2019-05" db="EMBL/GenBank/DDBJ databases">
        <authorList>
            <person name="Naeem R."/>
            <person name="Antony C."/>
            <person name="Guan Q."/>
        </authorList>
    </citation>
    <scope>NUCLEOTIDE SEQUENCE</scope>
    <source>
        <strain evidence="2">3</strain>
    </source>
</reference>
<evidence type="ECO:0000313" key="2">
    <source>
        <dbReference type="EMBL" id="VTP05193.1"/>
    </source>
</evidence>
<organism evidence="2">
    <name type="scientific">Mycobacterium kansasii</name>
    <dbReference type="NCBI Taxonomy" id="1768"/>
    <lineage>
        <taxon>Bacteria</taxon>
        <taxon>Bacillati</taxon>
        <taxon>Actinomycetota</taxon>
        <taxon>Actinomycetes</taxon>
        <taxon>Mycobacteriales</taxon>
        <taxon>Mycobacteriaceae</taxon>
        <taxon>Mycobacterium</taxon>
    </lineage>
</organism>
<protein>
    <submittedName>
        <fullName evidence="2">Uncharacterized protein</fullName>
    </submittedName>
</protein>
<gene>
    <name evidence="2" type="ORF">BIN_B_05035</name>
</gene>
<proteinExistence type="predicted"/>
<dbReference type="AlphaFoldDB" id="A0A653F6G0"/>
<evidence type="ECO:0000256" key="1">
    <source>
        <dbReference type="SAM" id="MobiDB-lite"/>
    </source>
</evidence>
<accession>A0A653F6G0</accession>
<dbReference type="EMBL" id="LR589385">
    <property type="protein sequence ID" value="VTP05193.1"/>
    <property type="molecule type" value="Genomic_DNA"/>
</dbReference>